<proteinExistence type="predicted"/>
<dbReference type="Proteomes" id="UP000092840">
    <property type="component" value="Unassembled WGS sequence"/>
</dbReference>
<dbReference type="EMBL" id="FLRB01000021">
    <property type="protein sequence ID" value="SBT22634.1"/>
    <property type="molecule type" value="Genomic_DNA"/>
</dbReference>
<reference evidence="3 6" key="1">
    <citation type="submission" date="2016-06" db="EMBL/GenBank/DDBJ databases">
        <authorList>
            <person name="Kjaerup R.B."/>
            <person name="Dalgaard T.S."/>
            <person name="Juul-Madsen H.R."/>
        </authorList>
    </citation>
    <scope>NUCLEOTIDE SEQUENCE [LARGE SCALE GENOMIC DNA]</scope>
    <source>
        <strain evidence="3 6">CECT 5115</strain>
    </source>
</reference>
<evidence type="ECO:0000313" key="3">
    <source>
        <dbReference type="EMBL" id="SBT18432.1"/>
    </source>
</evidence>
<name>A0A1C3JTF3_9GAMM</name>
<dbReference type="InterPro" id="IPR042099">
    <property type="entry name" value="ANL_N_sf"/>
</dbReference>
<sequence length="485" mass="53117">MWFSHPAWSQNIALIDAEQQLTYAQLEAAVQARSDWLLKQNVSRVALLMDNQIEWVLFDLACQQAGVCCVPVPVFFSVQQTEYLLESSAIELLIVEAERADAFAVASFDTPFKTLKAQSFQPHEQPELPEGTHKITFTSGTTGAPKGVCLSTDSQLVVARSLVAALALQDVKHLCLLPLATLLENIAGIYAPLLVGGSVYLASQQQRGFEGSRMVQPKAMLALINQVQPTSLILVPELLSFMVQACHQGWQPPESLVFIAVGGGKVSAQMLSRARQLGLPVYQGYGLSECASVVALNTPNNDHLTSAGTLLEHNEANVVEGELIVRGNLFLGYMNHPESFYPTQFATGDLVDLKANVLTIQGRRKNIIINSFGRNLSPEWVESELLASQIFRSVVVFGEARAYCGAILVLMSSEIPDDLVKTTIEQVNAGLPDYAQIKGWVLAMEPFEASEGLVTATGKPIRDAILDHYKDRINDLYQSNHNSDY</sequence>
<organism evidence="3 6">
    <name type="scientific">Marinomonas gallaica</name>
    <dbReference type="NCBI Taxonomy" id="1806667"/>
    <lineage>
        <taxon>Bacteria</taxon>
        <taxon>Pseudomonadati</taxon>
        <taxon>Pseudomonadota</taxon>
        <taxon>Gammaproteobacteria</taxon>
        <taxon>Oceanospirillales</taxon>
        <taxon>Oceanospirillaceae</taxon>
        <taxon>Marinomonas</taxon>
    </lineage>
</organism>
<dbReference type="EC" id="6.2.1.3" evidence="3"/>
<dbReference type="Gene3D" id="3.40.50.12780">
    <property type="entry name" value="N-terminal domain of ligase-like"/>
    <property type="match status" value="1"/>
</dbReference>
<dbReference type="AlphaFoldDB" id="A0A1C3JTF3"/>
<gene>
    <name evidence="3" type="primary">lcfB_2</name>
    <name evidence="3" type="ORF">MGA5115_02563</name>
    <name evidence="4" type="ORF">MGA5116_03257</name>
</gene>
<feature type="domain" description="AMP-dependent synthetase/ligase" evidence="2">
    <location>
        <begin position="10"/>
        <end position="327"/>
    </location>
</feature>
<evidence type="ECO:0000313" key="4">
    <source>
        <dbReference type="EMBL" id="SBT22634.1"/>
    </source>
</evidence>
<keyword evidence="1 3" id="KW-0436">Ligase</keyword>
<dbReference type="Pfam" id="PF00501">
    <property type="entry name" value="AMP-binding"/>
    <property type="match status" value="1"/>
</dbReference>
<dbReference type="InterPro" id="IPR000873">
    <property type="entry name" value="AMP-dep_synth/lig_dom"/>
</dbReference>
<evidence type="ECO:0000313" key="6">
    <source>
        <dbReference type="Proteomes" id="UP000092871"/>
    </source>
</evidence>
<dbReference type="InterPro" id="IPR050237">
    <property type="entry name" value="ATP-dep_AMP-bd_enzyme"/>
</dbReference>
<dbReference type="GO" id="GO:0004467">
    <property type="term" value="F:long-chain fatty acid-CoA ligase activity"/>
    <property type="evidence" value="ECO:0007669"/>
    <property type="project" value="UniProtKB-EC"/>
</dbReference>
<dbReference type="OrthoDB" id="9803968at2"/>
<dbReference type="Pfam" id="PF23562">
    <property type="entry name" value="AMP-binding_C_3"/>
    <property type="match status" value="1"/>
</dbReference>
<dbReference type="PROSITE" id="PS00455">
    <property type="entry name" value="AMP_BINDING"/>
    <property type="match status" value="1"/>
</dbReference>
<dbReference type="PANTHER" id="PTHR43767">
    <property type="entry name" value="LONG-CHAIN-FATTY-ACID--COA LIGASE"/>
    <property type="match status" value="1"/>
</dbReference>
<dbReference type="InterPro" id="IPR045851">
    <property type="entry name" value="AMP-bd_C_sf"/>
</dbReference>
<accession>A0A1C3JTF3</accession>
<dbReference type="Proteomes" id="UP000092871">
    <property type="component" value="Unassembled WGS sequence"/>
</dbReference>
<dbReference type="EMBL" id="FLRA01000020">
    <property type="protein sequence ID" value="SBT18432.1"/>
    <property type="molecule type" value="Genomic_DNA"/>
</dbReference>
<dbReference type="Gene3D" id="3.30.300.30">
    <property type="match status" value="1"/>
</dbReference>
<dbReference type="PANTHER" id="PTHR43767:SF8">
    <property type="entry name" value="LONG-CHAIN-FATTY-ACID--COA LIGASE"/>
    <property type="match status" value="1"/>
</dbReference>
<keyword evidence="5" id="KW-1185">Reference proteome</keyword>
<dbReference type="InterPro" id="IPR020845">
    <property type="entry name" value="AMP-binding_CS"/>
</dbReference>
<evidence type="ECO:0000313" key="5">
    <source>
        <dbReference type="Proteomes" id="UP000092840"/>
    </source>
</evidence>
<evidence type="ECO:0000256" key="1">
    <source>
        <dbReference type="ARBA" id="ARBA00022598"/>
    </source>
</evidence>
<protein>
    <submittedName>
        <fullName evidence="3">Long-chain-fatty-acid--CoA ligase</fullName>
        <ecNumber evidence="3">6.2.1.3</ecNumber>
    </submittedName>
</protein>
<reference evidence="4 5" key="2">
    <citation type="submission" date="2016-06" db="EMBL/GenBank/DDBJ databases">
        <authorList>
            <person name="Rodrigo-Torres L."/>
            <person name="Arahal D.R."/>
        </authorList>
    </citation>
    <scope>NUCLEOTIDE SEQUENCE [LARGE SCALE GENOMIC DNA]</scope>
    <source>
        <strain evidence="4 5">CECT 5116</strain>
    </source>
</reference>
<evidence type="ECO:0000259" key="2">
    <source>
        <dbReference type="Pfam" id="PF00501"/>
    </source>
</evidence>
<dbReference type="SUPFAM" id="SSF56801">
    <property type="entry name" value="Acetyl-CoA synthetase-like"/>
    <property type="match status" value="1"/>
</dbReference>